<evidence type="ECO:0000313" key="2">
    <source>
        <dbReference type="Proteomes" id="UP000238916"/>
    </source>
</evidence>
<reference evidence="2" key="1">
    <citation type="submission" date="2018-02" db="EMBL/GenBank/DDBJ databases">
        <authorList>
            <person name="Hausmann B."/>
        </authorList>
    </citation>
    <scope>NUCLEOTIDE SEQUENCE [LARGE SCALE GENOMIC DNA]</scope>
    <source>
        <strain evidence="2">Peat soil MAG SbF1</strain>
    </source>
</reference>
<dbReference type="AlphaFoldDB" id="A0A2U3LKW5"/>
<dbReference type="SUPFAM" id="SSF53098">
    <property type="entry name" value="Ribonuclease H-like"/>
    <property type="match status" value="1"/>
</dbReference>
<sequence length="135" mass="15848">MVAISFSVLSSLQKCRDKNKIEEAFREMKSQLSLRPIYLTRPERVKAHVTICVMAYLLINSIEMMLRKAKFTLSSEELLRQVSSCQLSQVGLKKSPQRSLTITEMTEQQQQWVKLFQCEKMIRPKMIDQFNKFLL</sequence>
<name>A0A2U3LKW5_9FIRM</name>
<protein>
    <submittedName>
        <fullName evidence="1">Transposase</fullName>
    </submittedName>
</protein>
<proteinExistence type="predicted"/>
<evidence type="ECO:0000313" key="1">
    <source>
        <dbReference type="EMBL" id="SPF52490.1"/>
    </source>
</evidence>
<dbReference type="InterPro" id="IPR012337">
    <property type="entry name" value="RNaseH-like_sf"/>
</dbReference>
<organism evidence="1 2">
    <name type="scientific">Candidatus Desulfosporosinus infrequens</name>
    <dbReference type="NCBI Taxonomy" id="2043169"/>
    <lineage>
        <taxon>Bacteria</taxon>
        <taxon>Bacillati</taxon>
        <taxon>Bacillota</taxon>
        <taxon>Clostridia</taxon>
        <taxon>Eubacteriales</taxon>
        <taxon>Desulfitobacteriaceae</taxon>
        <taxon>Desulfosporosinus</taxon>
    </lineage>
</organism>
<dbReference type="Proteomes" id="UP000238916">
    <property type="component" value="Unassembled WGS sequence"/>
</dbReference>
<accession>A0A2U3LKW5</accession>
<dbReference type="EMBL" id="OMOF01000533">
    <property type="protein sequence ID" value="SPF52490.1"/>
    <property type="molecule type" value="Genomic_DNA"/>
</dbReference>
<gene>
    <name evidence="1" type="ORF">SBF1_5790002</name>
</gene>